<keyword evidence="2" id="KW-1185">Reference proteome</keyword>
<dbReference type="EMBL" id="JXKH01000001">
    <property type="protein sequence ID" value="OJG20262.1"/>
    <property type="molecule type" value="Genomic_DNA"/>
</dbReference>
<organism evidence="1 2">
    <name type="scientific">Enterococcus canis</name>
    <dbReference type="NCBI Taxonomy" id="214095"/>
    <lineage>
        <taxon>Bacteria</taxon>
        <taxon>Bacillati</taxon>
        <taxon>Bacillota</taxon>
        <taxon>Bacilli</taxon>
        <taxon>Lactobacillales</taxon>
        <taxon>Enterococcaceae</taxon>
        <taxon>Enterococcus</taxon>
    </lineage>
</organism>
<name>A0A1L8RKP9_9ENTE</name>
<reference evidence="1 2" key="1">
    <citation type="submission" date="2014-12" db="EMBL/GenBank/DDBJ databases">
        <title>Draft genome sequences of 29 type strains of Enterococci.</title>
        <authorList>
            <person name="Zhong Z."/>
            <person name="Sun Z."/>
            <person name="Liu W."/>
            <person name="Zhang W."/>
            <person name="Zhang H."/>
        </authorList>
    </citation>
    <scope>NUCLEOTIDE SEQUENCE [LARGE SCALE GENOMIC DNA]</scope>
    <source>
        <strain evidence="1 2">DSM 17029</strain>
    </source>
</reference>
<dbReference type="STRING" id="214095.RU97_GL000495"/>
<dbReference type="Proteomes" id="UP000181884">
    <property type="component" value="Unassembled WGS sequence"/>
</dbReference>
<comment type="caution">
    <text evidence="1">The sequence shown here is derived from an EMBL/GenBank/DDBJ whole genome shotgun (WGS) entry which is preliminary data.</text>
</comment>
<accession>A0A1L8RKP9</accession>
<sequence length="166" mass="19208">MQLEHRDILNRIQQDEFGEITFSRYEVATGLMSVTHLDKIFKEALQFLALCHQNNLETLYASRHLDPDVYLVTLQFQNQSLANLLIDGSPKHNMHYTKQIEMVGPNGIYQYNSLFNRGFSSDFLQEGNYQPQFQEDSLENLWLSGLVEKIQESIQTDSIIYLGGTL</sequence>
<gene>
    <name evidence="1" type="ORF">RU97_GL000495</name>
</gene>
<dbReference type="AlphaFoldDB" id="A0A1L8RKP9"/>
<evidence type="ECO:0000313" key="2">
    <source>
        <dbReference type="Proteomes" id="UP000181884"/>
    </source>
</evidence>
<evidence type="ECO:0000313" key="1">
    <source>
        <dbReference type="EMBL" id="OJG20262.1"/>
    </source>
</evidence>
<dbReference type="RefSeq" id="WP_067392546.1">
    <property type="nucleotide sequence ID" value="NZ_JXKH01000001.1"/>
</dbReference>
<protein>
    <submittedName>
        <fullName evidence="1">Uncharacterized protein</fullName>
    </submittedName>
</protein>
<proteinExistence type="predicted"/>